<evidence type="ECO:0000313" key="2">
    <source>
        <dbReference type="EMBL" id="RDX39856.1"/>
    </source>
</evidence>
<feature type="region of interest" description="Disordered" evidence="1">
    <location>
        <begin position="150"/>
        <end position="178"/>
    </location>
</feature>
<feature type="non-terminal residue" evidence="2">
    <location>
        <position position="1"/>
    </location>
</feature>
<dbReference type="OrthoDB" id="2803802at2759"/>
<feature type="compositionally biased region" description="Low complexity" evidence="1">
    <location>
        <begin position="58"/>
        <end position="76"/>
    </location>
</feature>
<name>A0A371CHW8_9APHY</name>
<gene>
    <name evidence="2" type="ORF">OH76DRAFT_1515212</name>
</gene>
<organism evidence="2 3">
    <name type="scientific">Lentinus brumalis</name>
    <dbReference type="NCBI Taxonomy" id="2498619"/>
    <lineage>
        <taxon>Eukaryota</taxon>
        <taxon>Fungi</taxon>
        <taxon>Dikarya</taxon>
        <taxon>Basidiomycota</taxon>
        <taxon>Agaricomycotina</taxon>
        <taxon>Agaricomycetes</taxon>
        <taxon>Polyporales</taxon>
        <taxon>Polyporaceae</taxon>
        <taxon>Lentinus</taxon>
    </lineage>
</organism>
<feature type="region of interest" description="Disordered" evidence="1">
    <location>
        <begin position="45"/>
        <end position="122"/>
    </location>
</feature>
<protein>
    <recommendedName>
        <fullName evidence="4">C2H2-type domain-containing protein</fullName>
    </recommendedName>
</protein>
<dbReference type="EMBL" id="KZ857631">
    <property type="protein sequence ID" value="RDX39856.1"/>
    <property type="molecule type" value="Genomic_DNA"/>
</dbReference>
<dbReference type="AlphaFoldDB" id="A0A371CHW8"/>
<evidence type="ECO:0000313" key="3">
    <source>
        <dbReference type="Proteomes" id="UP000256964"/>
    </source>
</evidence>
<evidence type="ECO:0008006" key="4">
    <source>
        <dbReference type="Google" id="ProtNLM"/>
    </source>
</evidence>
<proteinExistence type="predicted"/>
<feature type="compositionally biased region" description="Acidic residues" evidence="1">
    <location>
        <begin position="106"/>
        <end position="122"/>
    </location>
</feature>
<feature type="compositionally biased region" description="Acidic residues" evidence="1">
    <location>
        <begin position="86"/>
        <end position="96"/>
    </location>
</feature>
<keyword evidence="3" id="KW-1185">Reference proteome</keyword>
<dbReference type="InterPro" id="IPR041078">
    <property type="entry name" value="Plavaka"/>
</dbReference>
<accession>A0A371CHW8</accession>
<reference evidence="2 3" key="1">
    <citation type="journal article" date="2018" name="Biotechnol. Biofuels">
        <title>Integrative visual omics of the white-rot fungus Polyporus brumalis exposes the biotechnological potential of its oxidative enzymes for delignifying raw plant biomass.</title>
        <authorList>
            <person name="Miyauchi S."/>
            <person name="Rancon A."/>
            <person name="Drula E."/>
            <person name="Hage H."/>
            <person name="Chaduli D."/>
            <person name="Favel A."/>
            <person name="Grisel S."/>
            <person name="Henrissat B."/>
            <person name="Herpoel-Gimbert I."/>
            <person name="Ruiz-Duenas F.J."/>
            <person name="Chevret D."/>
            <person name="Hainaut M."/>
            <person name="Lin J."/>
            <person name="Wang M."/>
            <person name="Pangilinan J."/>
            <person name="Lipzen A."/>
            <person name="Lesage-Meessen L."/>
            <person name="Navarro D."/>
            <person name="Riley R."/>
            <person name="Grigoriev I.V."/>
            <person name="Zhou S."/>
            <person name="Raouche S."/>
            <person name="Rosso M.N."/>
        </authorList>
    </citation>
    <scope>NUCLEOTIDE SEQUENCE [LARGE SCALE GENOMIC DNA]</scope>
    <source>
        <strain evidence="2 3">BRFM 1820</strain>
    </source>
</reference>
<dbReference type="Proteomes" id="UP000256964">
    <property type="component" value="Unassembled WGS sequence"/>
</dbReference>
<sequence length="470" mass="53642">MTRKLRNRTRKATEQCEACKYWFTPRGLALHLDNTARTACVALRHAQQQAREAESDSDAQPPSSAPSQTPSSTPQPFEGDFFGDYAQEDWDEFDEYDPSRHGDSPMEIDGDEQVEDWEEEEVPAEDPHAAALRDAQRHVHAHLRAKTFRVPFPDARAGQPLDQDRQPSAYKKSEPGDPYHPFASKLDWQVARWAKMRGPGSTAVTELLEIEHLVELLGLSFKNVRELNAIIDNDLSASRPRFIRREIIVAGEAFEVFYRDIIACVRALYGDPEFSGILVFTPERHYADVDQTVRVYFDMHTGRWWWETQEKLEKEKPGATIIPIIISSDKTQLTVFGSKTAYPVYMTIGNLPKDIRRKPRRRRQILLAYLPSSRLDHITSKAARRRVQANLFHTCMSTILKPLRQYGIEGISMASGDGVVRRCHPIFAMYIGDYPEQLLVTCCKTGTCPKCNVPRAELGRSTEPDRPLRD</sequence>
<evidence type="ECO:0000256" key="1">
    <source>
        <dbReference type="SAM" id="MobiDB-lite"/>
    </source>
</evidence>
<dbReference type="Pfam" id="PF18759">
    <property type="entry name" value="Plavaka"/>
    <property type="match status" value="1"/>
</dbReference>